<dbReference type="InterPro" id="IPR016032">
    <property type="entry name" value="Sig_transdc_resp-reg_C-effctor"/>
</dbReference>
<dbReference type="CDD" id="cd19920">
    <property type="entry name" value="REC_PA4781-like"/>
    <property type="match status" value="1"/>
</dbReference>
<dbReference type="AlphaFoldDB" id="A0A4Q1HPR8"/>
<dbReference type="SMART" id="SM00448">
    <property type="entry name" value="REC"/>
    <property type="match status" value="1"/>
</dbReference>
<dbReference type="InterPro" id="IPR001789">
    <property type="entry name" value="Sig_transdc_resp-reg_receiver"/>
</dbReference>
<name>A0A4Q1HPR8_9BURK</name>
<dbReference type="CDD" id="cd06170">
    <property type="entry name" value="LuxR_C_like"/>
    <property type="match status" value="1"/>
</dbReference>
<keyword evidence="1 6" id="KW-0238">DNA-binding</keyword>
<dbReference type="PROSITE" id="PS50110">
    <property type="entry name" value="RESPONSE_REGULATORY"/>
    <property type="match status" value="1"/>
</dbReference>
<dbReference type="GO" id="GO:0000160">
    <property type="term" value="P:phosphorelay signal transduction system"/>
    <property type="evidence" value="ECO:0007669"/>
    <property type="project" value="InterPro"/>
</dbReference>
<reference evidence="6 7" key="1">
    <citation type="journal article" date="2017" name="Int. J. Syst. Evol. Microbiol.">
        <title>Achromobacter aloeverae sp. nov., isolated from the root of Aloe vera (L.) Burm.f.</title>
        <authorList>
            <person name="Kuncharoen N."/>
            <person name="Muramatsu Y."/>
            <person name="Shibata C."/>
            <person name="Kamakura Y."/>
            <person name="Nakagawa Y."/>
            <person name="Tanasupawat S."/>
        </authorList>
    </citation>
    <scope>NUCLEOTIDE SEQUENCE [LARGE SCALE GENOMIC DNA]</scope>
    <source>
        <strain evidence="6 7">AVA-1</strain>
    </source>
</reference>
<dbReference type="OrthoDB" id="8874570at2"/>
<dbReference type="SMART" id="SM00421">
    <property type="entry name" value="HTH_LUXR"/>
    <property type="match status" value="1"/>
</dbReference>
<dbReference type="PANTHER" id="PTHR43214">
    <property type="entry name" value="TWO-COMPONENT RESPONSE REGULATOR"/>
    <property type="match status" value="1"/>
</dbReference>
<dbReference type="Gene3D" id="1.10.10.10">
    <property type="entry name" value="Winged helix-like DNA-binding domain superfamily/Winged helix DNA-binding domain"/>
    <property type="match status" value="1"/>
</dbReference>
<dbReference type="EMBL" id="PYAL01000001">
    <property type="protein sequence ID" value="RXN93038.1"/>
    <property type="molecule type" value="Genomic_DNA"/>
</dbReference>
<evidence type="ECO:0000259" key="4">
    <source>
        <dbReference type="PROSITE" id="PS50043"/>
    </source>
</evidence>
<dbReference type="Proteomes" id="UP000290849">
    <property type="component" value="Unassembled WGS sequence"/>
</dbReference>
<dbReference type="Pfam" id="PF00196">
    <property type="entry name" value="GerE"/>
    <property type="match status" value="1"/>
</dbReference>
<dbReference type="PRINTS" id="PR00038">
    <property type="entry name" value="HTHLUXR"/>
</dbReference>
<dbReference type="Gene3D" id="3.40.50.2300">
    <property type="match status" value="1"/>
</dbReference>
<evidence type="ECO:0000259" key="5">
    <source>
        <dbReference type="PROSITE" id="PS50110"/>
    </source>
</evidence>
<dbReference type="InterPro" id="IPR000792">
    <property type="entry name" value="Tscrpt_reg_LuxR_C"/>
</dbReference>
<keyword evidence="2" id="KW-0597">Phosphoprotein</keyword>
<dbReference type="InterPro" id="IPR039420">
    <property type="entry name" value="WalR-like"/>
</dbReference>
<feature type="modified residue" description="4-aspartylphosphate" evidence="2">
    <location>
        <position position="58"/>
    </location>
</feature>
<evidence type="ECO:0000256" key="3">
    <source>
        <dbReference type="SAM" id="MobiDB-lite"/>
    </source>
</evidence>
<dbReference type="Pfam" id="PF00072">
    <property type="entry name" value="Response_reg"/>
    <property type="match status" value="1"/>
</dbReference>
<dbReference type="PROSITE" id="PS00622">
    <property type="entry name" value="HTH_LUXR_1"/>
    <property type="match status" value="1"/>
</dbReference>
<evidence type="ECO:0000313" key="6">
    <source>
        <dbReference type="EMBL" id="RXN93038.1"/>
    </source>
</evidence>
<dbReference type="InterPro" id="IPR036388">
    <property type="entry name" value="WH-like_DNA-bd_sf"/>
</dbReference>
<dbReference type="PANTHER" id="PTHR43214:SF44">
    <property type="entry name" value="TWO-COMPONENT RESPONSE REGULATOR"/>
    <property type="match status" value="1"/>
</dbReference>
<sequence length="332" mass="35800">MPQASDNKLVMLVDDTPDNLKMLSDALDEAGYMVVVATDGASAVERLDFVLPDIVLMDAVMPVMDGFEACRRIKAHPAASHVPVVFMTGLTEPEHVVRGFQAGGIDYVTKPIDTDVVLARLDAHLRNARMMSVAMNAMDAVANAVVVLDAQGQVTWKTSKARLWLSEYFGHPEDTAGLAPALATWIAQQLERPQAQEAAVFTIAAPEGGARSGRASGTEARETEAGAAGRRELRLRLTASRKAGEYVLLMDERALPADAADTLAAAYQLTTREREVLLWLAKGKTNRDIGEILGMAPRTVNKHLEHVYVKLGVETRAAATALVLTHMHKGAA</sequence>
<proteinExistence type="predicted"/>
<dbReference type="GO" id="GO:0003677">
    <property type="term" value="F:DNA binding"/>
    <property type="evidence" value="ECO:0007669"/>
    <property type="project" value="UniProtKB-KW"/>
</dbReference>
<keyword evidence="7" id="KW-1185">Reference proteome</keyword>
<feature type="domain" description="HTH luxR-type" evidence="4">
    <location>
        <begin position="262"/>
        <end position="327"/>
    </location>
</feature>
<dbReference type="SUPFAM" id="SSF52172">
    <property type="entry name" value="CheY-like"/>
    <property type="match status" value="1"/>
</dbReference>
<dbReference type="GO" id="GO:0006355">
    <property type="term" value="P:regulation of DNA-templated transcription"/>
    <property type="evidence" value="ECO:0007669"/>
    <property type="project" value="InterPro"/>
</dbReference>
<dbReference type="RefSeq" id="WP_129148995.1">
    <property type="nucleotide sequence ID" value="NZ_JBHSDO010000006.1"/>
</dbReference>
<feature type="domain" description="Response regulatory" evidence="5">
    <location>
        <begin position="9"/>
        <end position="125"/>
    </location>
</feature>
<evidence type="ECO:0000313" key="7">
    <source>
        <dbReference type="Proteomes" id="UP000290849"/>
    </source>
</evidence>
<dbReference type="SUPFAM" id="SSF46894">
    <property type="entry name" value="C-terminal effector domain of the bipartite response regulators"/>
    <property type="match status" value="1"/>
</dbReference>
<protein>
    <submittedName>
        <fullName evidence="6">DNA-binding response regulator</fullName>
    </submittedName>
</protein>
<dbReference type="InterPro" id="IPR011006">
    <property type="entry name" value="CheY-like_superfamily"/>
</dbReference>
<dbReference type="PROSITE" id="PS50043">
    <property type="entry name" value="HTH_LUXR_2"/>
    <property type="match status" value="1"/>
</dbReference>
<comment type="caution">
    <text evidence="6">The sequence shown here is derived from an EMBL/GenBank/DDBJ whole genome shotgun (WGS) entry which is preliminary data.</text>
</comment>
<gene>
    <name evidence="6" type="ORF">C7R54_04775</name>
</gene>
<organism evidence="6 7">
    <name type="scientific">Achromobacter aloeverae</name>
    <dbReference type="NCBI Taxonomy" id="1750518"/>
    <lineage>
        <taxon>Bacteria</taxon>
        <taxon>Pseudomonadati</taxon>
        <taxon>Pseudomonadota</taxon>
        <taxon>Betaproteobacteria</taxon>
        <taxon>Burkholderiales</taxon>
        <taxon>Alcaligenaceae</taxon>
        <taxon>Achromobacter</taxon>
    </lineage>
</organism>
<accession>A0A4Q1HPR8</accession>
<evidence type="ECO:0000256" key="1">
    <source>
        <dbReference type="ARBA" id="ARBA00023125"/>
    </source>
</evidence>
<feature type="region of interest" description="Disordered" evidence="3">
    <location>
        <begin position="208"/>
        <end position="227"/>
    </location>
</feature>
<evidence type="ECO:0000256" key="2">
    <source>
        <dbReference type="PROSITE-ProRule" id="PRU00169"/>
    </source>
</evidence>